<reference evidence="10" key="1">
    <citation type="journal article" date="2020" name="Nat. Ecol. Evol.">
        <title>Deeply conserved synteny resolves early events in vertebrate evolution.</title>
        <authorList>
            <person name="Simakov O."/>
            <person name="Marletaz F."/>
            <person name="Yue J.X."/>
            <person name="O'Connell B."/>
            <person name="Jenkins J."/>
            <person name="Brandt A."/>
            <person name="Calef R."/>
            <person name="Tung C.H."/>
            <person name="Huang T.K."/>
            <person name="Schmutz J."/>
            <person name="Satoh N."/>
            <person name="Yu J.K."/>
            <person name="Putnam N.H."/>
            <person name="Green R.E."/>
            <person name="Rokhsar D.S."/>
        </authorList>
    </citation>
    <scope>NUCLEOTIDE SEQUENCE [LARGE SCALE GENOMIC DNA]</scope>
    <source>
        <strain evidence="10">S238N-H82</strain>
    </source>
</reference>
<dbReference type="OMA" id="LRFDNDM"/>
<dbReference type="GO" id="GO:1990817">
    <property type="term" value="F:poly(A) RNA polymerase activity"/>
    <property type="evidence" value="ECO:0000318"/>
    <property type="project" value="GO_Central"/>
</dbReference>
<dbReference type="Gene3D" id="1.10.1410.10">
    <property type="match status" value="1"/>
</dbReference>
<dbReference type="CDD" id="cd05402">
    <property type="entry name" value="NT_PAP_TUTase"/>
    <property type="match status" value="1"/>
</dbReference>
<dbReference type="GO" id="GO:0031123">
    <property type="term" value="P:RNA 3'-end processing"/>
    <property type="evidence" value="ECO:0000318"/>
    <property type="project" value="GO_Central"/>
</dbReference>
<name>A0A9J7KFM6_BRAFL</name>
<dbReference type="Gene3D" id="3.30.460.10">
    <property type="entry name" value="Beta Polymerase, domain 2"/>
    <property type="match status" value="1"/>
</dbReference>
<evidence type="ECO:0000256" key="5">
    <source>
        <dbReference type="ARBA" id="ARBA00022842"/>
    </source>
</evidence>
<proteinExistence type="predicted"/>
<dbReference type="InterPro" id="IPR041252">
    <property type="entry name" value="RL"/>
</dbReference>
<sequence length="618" mass="70141">MAAPMMRKGAALRWCLERNCGLSRRSSVFYKFIRRCTTQVSNSETVVSSEPEISSNIDNDVPRPGVDLRRFSDIQEERRQEALRSVLVRHVGKATEDELTKFCSHFGEVQNCFTYGNQELYTLLEYKSRGSVHSLLNTSHFRSILEILPYRSRLLCFRTSNWMDNASRRPGMGEMTADQKFSILATKLCAAQSMEEQMQVLVRETQLTEGETRLRFLVCSLVEDAITGYFPGCIVHPFGSSVNGFGNKGCDLDMYLNLNVEQHRTKKKKSFPRMEYEVRTVPTERAATQNLLSTVGQSLAEFVPSCRQLQYILHARCPLVKFMHEASGIQCDLTSNNSIALKSSELLNLYSRIDPRVRPLVYAVRHWARMHHITSSMPGGWITNFSLTALVIFFLQYTDKPVLPAIDALKGLADKADTCVLEGNDCTLVSDLTKVQPSENTDSTDELLLEFFEFYSNFNFKNCGLNLRTGEMQEKKNFDALYIQNPFEQQLNLSKNVSMHQLEKFVQLSREAAWMAEQPDFLQPEVGSKGWSTPWGLVSILSGHNRRKKRLMDQKEFTPILTPSSQGIPKGMSDREYTSQNLPSSSLCSNLQSPGRTKGPKMETGDSTAAGCDLLWWK</sequence>
<keyword evidence="4" id="KW-0479">Metal-binding</keyword>
<keyword evidence="3" id="KW-0808">Transferase</keyword>
<dbReference type="Proteomes" id="UP000001554">
    <property type="component" value="Chromosome 16"/>
</dbReference>
<evidence type="ECO:0000259" key="8">
    <source>
        <dbReference type="Pfam" id="PF17797"/>
    </source>
</evidence>
<evidence type="ECO:0000256" key="4">
    <source>
        <dbReference type="ARBA" id="ARBA00022723"/>
    </source>
</evidence>
<dbReference type="InterPro" id="IPR054708">
    <property type="entry name" value="MTPAP-like_central"/>
</dbReference>
<dbReference type="Pfam" id="PF03828">
    <property type="entry name" value="PAP_assoc"/>
    <property type="match status" value="1"/>
</dbReference>
<dbReference type="GeneID" id="118403318"/>
<dbReference type="GO" id="GO:0005739">
    <property type="term" value="C:mitochondrion"/>
    <property type="evidence" value="ECO:0000318"/>
    <property type="project" value="GO_Central"/>
</dbReference>
<dbReference type="GO" id="GO:0046872">
    <property type="term" value="F:metal ion binding"/>
    <property type="evidence" value="ECO:0007669"/>
    <property type="project" value="UniProtKB-KW"/>
</dbReference>
<evidence type="ECO:0000313" key="10">
    <source>
        <dbReference type="Proteomes" id="UP000001554"/>
    </source>
</evidence>
<accession>A0A9J7KFM6</accession>
<keyword evidence="5" id="KW-0460">Magnesium</keyword>
<feature type="domain" description="PAP-associated" evidence="7">
    <location>
        <begin position="446"/>
        <end position="489"/>
    </location>
</feature>
<dbReference type="OrthoDB" id="434989at2759"/>
<evidence type="ECO:0000256" key="3">
    <source>
        <dbReference type="ARBA" id="ARBA00022679"/>
    </source>
</evidence>
<feature type="domain" description="RL" evidence="8">
    <location>
        <begin position="71"/>
        <end position="138"/>
    </location>
</feature>
<dbReference type="PANTHER" id="PTHR12271:SF133">
    <property type="entry name" value="POLY(A) RNA POLYMERASE, MITOCHONDRIAL"/>
    <property type="match status" value="1"/>
</dbReference>
<evidence type="ECO:0000259" key="7">
    <source>
        <dbReference type="Pfam" id="PF03828"/>
    </source>
</evidence>
<dbReference type="Pfam" id="PF22600">
    <property type="entry name" value="MTPAP-like_central"/>
    <property type="match status" value="1"/>
</dbReference>
<dbReference type="Pfam" id="PF17797">
    <property type="entry name" value="RL"/>
    <property type="match status" value="1"/>
</dbReference>
<dbReference type="RefSeq" id="XP_035657908.1">
    <property type="nucleotide sequence ID" value="XM_035802015.1"/>
</dbReference>
<dbReference type="KEGG" id="bfo:118403318"/>
<feature type="region of interest" description="Disordered" evidence="6">
    <location>
        <begin position="560"/>
        <end position="606"/>
    </location>
</feature>
<evidence type="ECO:0000259" key="9">
    <source>
        <dbReference type="Pfam" id="PF22600"/>
    </source>
</evidence>
<dbReference type="AlphaFoldDB" id="A0A9J7KFM6"/>
<comment type="cofactor">
    <cofactor evidence="2">
        <name>Mg(2+)</name>
        <dbReference type="ChEBI" id="CHEBI:18420"/>
    </cofactor>
</comment>
<evidence type="ECO:0000256" key="6">
    <source>
        <dbReference type="SAM" id="MobiDB-lite"/>
    </source>
</evidence>
<feature type="compositionally biased region" description="Polar residues" evidence="6">
    <location>
        <begin position="578"/>
        <end position="595"/>
    </location>
</feature>
<protein>
    <submittedName>
        <fullName evidence="11">LOW QUALITY PROTEIN: poly(A) RNA polymerase, mitochondrial-like</fullName>
    </submittedName>
</protein>
<evidence type="ECO:0000256" key="2">
    <source>
        <dbReference type="ARBA" id="ARBA00001946"/>
    </source>
</evidence>
<keyword evidence="10" id="KW-1185">Reference proteome</keyword>
<dbReference type="SUPFAM" id="SSF81631">
    <property type="entry name" value="PAP/OAS1 substrate-binding domain"/>
    <property type="match status" value="1"/>
</dbReference>
<dbReference type="InterPro" id="IPR002058">
    <property type="entry name" value="PAP_assoc"/>
</dbReference>
<organism evidence="10 11">
    <name type="scientific">Branchiostoma floridae</name>
    <name type="common">Florida lancelet</name>
    <name type="synonym">Amphioxus</name>
    <dbReference type="NCBI Taxonomy" id="7739"/>
    <lineage>
        <taxon>Eukaryota</taxon>
        <taxon>Metazoa</taxon>
        <taxon>Chordata</taxon>
        <taxon>Cephalochordata</taxon>
        <taxon>Leptocardii</taxon>
        <taxon>Amphioxiformes</taxon>
        <taxon>Branchiostomatidae</taxon>
        <taxon>Branchiostoma</taxon>
    </lineage>
</organism>
<evidence type="ECO:0000256" key="1">
    <source>
        <dbReference type="ARBA" id="ARBA00001936"/>
    </source>
</evidence>
<dbReference type="SUPFAM" id="SSF81301">
    <property type="entry name" value="Nucleotidyltransferase"/>
    <property type="match status" value="1"/>
</dbReference>
<gene>
    <name evidence="11" type="primary">LOC118403318</name>
</gene>
<evidence type="ECO:0000313" key="11">
    <source>
        <dbReference type="RefSeq" id="XP_035657908.1"/>
    </source>
</evidence>
<dbReference type="PANTHER" id="PTHR12271">
    <property type="entry name" value="POLY A POLYMERASE CID PAP -RELATED"/>
    <property type="match status" value="1"/>
</dbReference>
<comment type="cofactor">
    <cofactor evidence="1">
        <name>Mn(2+)</name>
        <dbReference type="ChEBI" id="CHEBI:29035"/>
    </cofactor>
</comment>
<feature type="domain" description="Poly(A) RNA polymerase mitochondrial-like central palm" evidence="9">
    <location>
        <begin position="195"/>
        <end position="352"/>
    </location>
</feature>
<reference evidence="11" key="2">
    <citation type="submission" date="2025-08" db="UniProtKB">
        <authorList>
            <consortium name="RefSeq"/>
        </authorList>
    </citation>
    <scope>IDENTIFICATION</scope>
    <source>
        <strain evidence="11">S238N-H82</strain>
        <tissue evidence="11">Testes</tissue>
    </source>
</reference>
<dbReference type="InterPro" id="IPR043519">
    <property type="entry name" value="NT_sf"/>
</dbReference>